<keyword evidence="2" id="KW-1185">Reference proteome</keyword>
<protein>
    <submittedName>
        <fullName evidence="3">Uncharacterized protein</fullName>
    </submittedName>
</protein>
<evidence type="ECO:0000256" key="1">
    <source>
        <dbReference type="SAM" id="MobiDB-lite"/>
    </source>
</evidence>
<evidence type="ECO:0000313" key="2">
    <source>
        <dbReference type="Proteomes" id="UP000887581"/>
    </source>
</evidence>
<proteinExistence type="predicted"/>
<reference evidence="3" key="1">
    <citation type="submission" date="2022-11" db="UniProtKB">
        <authorList>
            <consortium name="WormBaseParasite"/>
        </authorList>
    </citation>
    <scope>IDENTIFICATION</scope>
</reference>
<name>A0A915PSC1_9BILA</name>
<accession>A0A915PSC1</accession>
<evidence type="ECO:0000313" key="3">
    <source>
        <dbReference type="WBParaSite" id="sdigi.contig373.g7842.t1"/>
    </source>
</evidence>
<dbReference type="WBParaSite" id="sdigi.contig373.g7842.t1">
    <property type="protein sequence ID" value="sdigi.contig373.g7842.t1"/>
    <property type="gene ID" value="sdigi.contig373.g7842"/>
</dbReference>
<dbReference type="AlphaFoldDB" id="A0A915PSC1"/>
<feature type="region of interest" description="Disordered" evidence="1">
    <location>
        <begin position="1"/>
        <end position="30"/>
    </location>
</feature>
<sequence>MQCKAGRKGRKVDISGTRKGGNEDELALESRGNEDKKLTYLALERSGTCGTERGGREVWRTVDGSNGDNV</sequence>
<feature type="compositionally biased region" description="Basic residues" evidence="1">
    <location>
        <begin position="1"/>
        <end position="10"/>
    </location>
</feature>
<feature type="region of interest" description="Disordered" evidence="1">
    <location>
        <begin position="51"/>
        <end position="70"/>
    </location>
</feature>
<organism evidence="2 3">
    <name type="scientific">Setaria digitata</name>
    <dbReference type="NCBI Taxonomy" id="48799"/>
    <lineage>
        <taxon>Eukaryota</taxon>
        <taxon>Metazoa</taxon>
        <taxon>Ecdysozoa</taxon>
        <taxon>Nematoda</taxon>
        <taxon>Chromadorea</taxon>
        <taxon>Rhabditida</taxon>
        <taxon>Spirurina</taxon>
        <taxon>Spiruromorpha</taxon>
        <taxon>Filarioidea</taxon>
        <taxon>Setariidae</taxon>
        <taxon>Setaria</taxon>
    </lineage>
</organism>
<dbReference type="Proteomes" id="UP000887581">
    <property type="component" value="Unplaced"/>
</dbReference>